<reference evidence="2" key="2">
    <citation type="submission" date="2014-05" db="EMBL/GenBank/DDBJ databases">
        <authorList>
            <person name="Aslett M.A."/>
            <person name="De Silva N."/>
        </authorList>
    </citation>
    <scope>NUCLEOTIDE SEQUENCE</scope>
    <source>
        <strain evidence="2">17X</strain>
    </source>
</reference>
<name>A0A078KBD2_PLAYE</name>
<dbReference type="VEuPathDB" id="PlasmoDB:PYYM_1407900"/>
<dbReference type="Proteomes" id="UP000072904">
    <property type="component" value="Chromosome 14"/>
</dbReference>
<organism evidence="2 3">
    <name type="scientific">Plasmodium yoelii</name>
    <dbReference type="NCBI Taxonomy" id="5861"/>
    <lineage>
        <taxon>Eukaryota</taxon>
        <taxon>Sar</taxon>
        <taxon>Alveolata</taxon>
        <taxon>Apicomplexa</taxon>
        <taxon>Aconoidasida</taxon>
        <taxon>Haemosporida</taxon>
        <taxon>Plasmodiidae</taxon>
        <taxon>Plasmodium</taxon>
        <taxon>Plasmodium (Vinckeia)</taxon>
    </lineage>
</organism>
<dbReference type="Proteomes" id="UP000072874">
    <property type="component" value="Chromosome 14"/>
</dbReference>
<dbReference type="EMBL" id="LM993668">
    <property type="protein sequence ID" value="VTZ81374.1"/>
    <property type="molecule type" value="Genomic_DNA"/>
</dbReference>
<evidence type="ECO:0000313" key="1">
    <source>
        <dbReference type="EMBL" id="CDU20414.1"/>
    </source>
</evidence>
<dbReference type="VEuPathDB" id="PlasmoDB:PY17X_1406000"/>
<dbReference type="RefSeq" id="XP_725340.2">
    <property type="nucleotide sequence ID" value="XM_720247.2"/>
</dbReference>
<dbReference type="VEuPathDB" id="PlasmoDB:PY00564"/>
<dbReference type="AlphaFoldDB" id="A0A078KBD2"/>
<evidence type="ECO:0000313" key="4">
    <source>
        <dbReference type="Proteomes" id="UP000072904"/>
    </source>
</evidence>
<evidence type="ECO:0000313" key="2">
    <source>
        <dbReference type="EMBL" id="VTZ81374.1"/>
    </source>
</evidence>
<reference evidence="2" key="4">
    <citation type="submission" date="2019-05" db="EMBL/GenBank/DDBJ databases">
        <authorList>
            <consortium name="Pathogen Informatics"/>
        </authorList>
    </citation>
    <scope>NUCLEOTIDE SEQUENCE</scope>
    <source>
        <strain evidence="2">17X</strain>
    </source>
</reference>
<sequence>MCNIESQIKHIEENIAIKEKEIKSIDNEIKQIRYSSNLVYEQLINQQDVLLKKKENNILTELKTNKLKKKIIDAEKEINNMNVKMKYIFHELNKKKIQINKNTLTIENICCNINKKYDMYDERKNDIISILNNFLTKKKENTKELTSLLNKQEYKKNIVKNKINQINETNDLLHRNIIRLDSKILYSLYIIQNYLEELIRSDTVISQKFDCNFDPMIYLKIVNKIIEKQKENEGEENHKKNNQDIPYDFYNIIEKKQKKNHISSINNEESKLGIELNTQEFIEFENFI</sequence>
<dbReference type="GeneID" id="3790679"/>
<reference evidence="3 4" key="1">
    <citation type="journal article" date="2014" name="BMC Biol.">
        <title>A comprehensive evaluation of rodent malaria parasite genomes and gene expression.</title>
        <authorList>
            <person name="Otto T.D."/>
            <person name="Bohme U."/>
            <person name="Jackson A.P."/>
            <person name="Hunt M."/>
            <person name="Franke-Fayard B."/>
            <person name="Hoeijmakers W.A."/>
            <person name="Religa A.A."/>
            <person name="Robertson L."/>
            <person name="Sanders M."/>
            <person name="Ogun S.A."/>
            <person name="Cunningham D."/>
            <person name="Erhart A."/>
            <person name="Billker O."/>
            <person name="Khan S.M."/>
            <person name="Stunnenberg H.G."/>
            <person name="Langhorne J."/>
            <person name="Holder A.A."/>
            <person name="Waters A.P."/>
            <person name="Newbold C.I."/>
            <person name="Pain A."/>
            <person name="Berriman M."/>
            <person name="Janse C.J."/>
        </authorList>
    </citation>
    <scope>NUCLEOTIDE SEQUENCE [LARGE SCALE GENOMIC DNA]</scope>
    <source>
        <strain evidence="2 3">17X</strain>
        <strain evidence="1 4">YM</strain>
    </source>
</reference>
<gene>
    <name evidence="2" type="ORF">PY17X_1406000</name>
    <name evidence="1" type="ORF">PYYM_1407900</name>
</gene>
<evidence type="ECO:0000313" key="3">
    <source>
        <dbReference type="Proteomes" id="UP000072874"/>
    </source>
</evidence>
<reference evidence="1" key="3">
    <citation type="submission" date="2014-05" db="EMBL/GenBank/DDBJ databases">
        <authorList>
            <person name="Aslett A.Martin."/>
            <person name="De Silva Nishadi"/>
        </authorList>
    </citation>
    <scope>NUCLEOTIDE SEQUENCE</scope>
    <source>
        <strain evidence="1">YM</strain>
    </source>
</reference>
<dbReference type="EMBL" id="LK934642">
    <property type="protein sequence ID" value="CDU20414.1"/>
    <property type="molecule type" value="Genomic_DNA"/>
</dbReference>
<dbReference type="VEuPathDB" id="PlasmoDB:Py17XNL_001400912"/>
<dbReference type="OMA" id="IKENTQC"/>
<accession>A0A078KBD2</accession>
<protein>
    <submittedName>
        <fullName evidence="2">Uncharacterized protein</fullName>
    </submittedName>
</protein>
<dbReference type="KEGG" id="pyo:PY17X_1406000"/>
<proteinExistence type="predicted"/>
<dbReference type="OrthoDB" id="378637at2759"/>